<comment type="catalytic activity">
    <reaction evidence="8">
        <text>L-seryl-[protein] + ATP = O-phospho-L-seryl-[protein] + ADP + H(+)</text>
        <dbReference type="Rhea" id="RHEA:17989"/>
        <dbReference type="Rhea" id="RHEA-COMP:9863"/>
        <dbReference type="Rhea" id="RHEA-COMP:11604"/>
        <dbReference type="ChEBI" id="CHEBI:15378"/>
        <dbReference type="ChEBI" id="CHEBI:29999"/>
        <dbReference type="ChEBI" id="CHEBI:30616"/>
        <dbReference type="ChEBI" id="CHEBI:83421"/>
        <dbReference type="ChEBI" id="CHEBI:456216"/>
        <dbReference type="EC" id="2.7.11.1"/>
    </reaction>
</comment>
<dbReference type="GO" id="GO:0004674">
    <property type="term" value="F:protein serine/threonine kinase activity"/>
    <property type="evidence" value="ECO:0007669"/>
    <property type="project" value="UniProtKB-KW"/>
</dbReference>
<evidence type="ECO:0000256" key="9">
    <source>
        <dbReference type="SAM" id="MobiDB-lite"/>
    </source>
</evidence>
<evidence type="ECO:0000256" key="3">
    <source>
        <dbReference type="ARBA" id="ARBA00022679"/>
    </source>
</evidence>
<dbReference type="Gene3D" id="6.10.140.100">
    <property type="match status" value="1"/>
</dbReference>
<feature type="compositionally biased region" description="Basic and acidic residues" evidence="9">
    <location>
        <begin position="8"/>
        <end position="23"/>
    </location>
</feature>
<feature type="domain" description="RIO kinase" evidence="10">
    <location>
        <begin position="513"/>
        <end position="703"/>
    </location>
</feature>
<comment type="caution">
    <text evidence="11">The sequence shown here is derived from an EMBL/GenBank/DDBJ whole genome shotgun (WGS) entry which is preliminary data.</text>
</comment>
<dbReference type="InterPro" id="IPR018934">
    <property type="entry name" value="RIO_dom"/>
</dbReference>
<evidence type="ECO:0000256" key="5">
    <source>
        <dbReference type="ARBA" id="ARBA00022777"/>
    </source>
</evidence>
<comment type="catalytic activity">
    <reaction evidence="7">
        <text>L-threonyl-[protein] + ATP = O-phospho-L-threonyl-[protein] + ADP + H(+)</text>
        <dbReference type="Rhea" id="RHEA:46608"/>
        <dbReference type="Rhea" id="RHEA-COMP:11060"/>
        <dbReference type="Rhea" id="RHEA-COMP:11605"/>
        <dbReference type="ChEBI" id="CHEBI:15378"/>
        <dbReference type="ChEBI" id="CHEBI:30013"/>
        <dbReference type="ChEBI" id="CHEBI:30616"/>
        <dbReference type="ChEBI" id="CHEBI:61977"/>
        <dbReference type="ChEBI" id="CHEBI:456216"/>
        <dbReference type="EC" id="2.7.11.1"/>
    </reaction>
</comment>
<evidence type="ECO:0000256" key="6">
    <source>
        <dbReference type="ARBA" id="ARBA00022840"/>
    </source>
</evidence>
<dbReference type="EMBL" id="JABMIG020000038">
    <property type="protein sequence ID" value="KAL3799565.1"/>
    <property type="molecule type" value="Genomic_DNA"/>
</dbReference>
<feature type="region of interest" description="Disordered" evidence="9">
    <location>
        <begin position="96"/>
        <end position="115"/>
    </location>
</feature>
<dbReference type="EC" id="2.7.11.1" evidence="1"/>
<dbReference type="SMART" id="SM00090">
    <property type="entry name" value="RIO"/>
    <property type="match status" value="1"/>
</dbReference>
<evidence type="ECO:0000313" key="12">
    <source>
        <dbReference type="Proteomes" id="UP001516023"/>
    </source>
</evidence>
<dbReference type="GO" id="GO:0005524">
    <property type="term" value="F:ATP binding"/>
    <property type="evidence" value="ECO:0007669"/>
    <property type="project" value="UniProtKB-KW"/>
</dbReference>
<dbReference type="InterPro" id="IPR051272">
    <property type="entry name" value="RIO-type_Ser/Thr_kinase"/>
</dbReference>
<feature type="compositionally biased region" description="Basic and acidic residues" evidence="9">
    <location>
        <begin position="41"/>
        <end position="62"/>
    </location>
</feature>
<sequence length="703" mass="78463">MDCNTALELKESEESAVVDHSETFVKSTESSTDLDSSVTRHFSDIPRDFGSEQTRKQGRQSDEESVTNCSNCDSLQSRSFPKQAGNAWRVSSCSTHHSNTCNTRTGPEANSCIIPSEPPSISLAAIMAEQKFESEERQASNIKKNRVKFCEENEEERMMRLAIEASLRDQQHHHDNFHVHSNSRKKTDSMSNNSFVCTNASRVGENHVDDDHFDEDMKIAIALSLQETDGGHVESLSQADENKKLSAEKPSAFIGDENVFENAFATTNSEPIRNVAAFASAPAPASDIEAYKDESEMLAHTLHIAEVAQAAAEAASFQFAMMLQKEEDDRQLNKLAQKQYSEAARARREEMCHGGGRGGGGGDTGVRTVGKEQFHKMKNAGNVSFDERLRQRRKVEEEGMGKLLRSGKQFNDDTMTDLRPNTAENQEMEDTYFNQVEDEDISMKFPSWQDSRSHDRSSSSFERLNYTCGHEEEAYIIGSTSVSDSAFNSFLRSEARQSGMKKGVAKQGHGRAENMNTGRTRGGAMDGAVRLQIAAAINQGLINKCNGVVKEGKEALVYHAEAGLRVSLRIDLERGPPNMFSDLGEAGSGGYDVAIKVFKRISEFKGRGAYVDGDPRFHRQKFKTNDQREQVVMWAEKEYRNLIRAHRGGVPVPLPLKQKENVLFMRFLGDNGWPSPQLKEVEMKKGSDKWTALYCQTIAAIRR</sequence>
<keyword evidence="6" id="KW-0067">ATP-binding</keyword>
<name>A0ABD3QGN2_9STRA</name>
<reference evidence="11 12" key="1">
    <citation type="journal article" date="2020" name="G3 (Bethesda)">
        <title>Improved Reference Genome for Cyclotella cryptica CCMP332, a Model for Cell Wall Morphogenesis, Salinity Adaptation, and Lipid Production in Diatoms (Bacillariophyta).</title>
        <authorList>
            <person name="Roberts W.R."/>
            <person name="Downey K.M."/>
            <person name="Ruck E.C."/>
            <person name="Traller J.C."/>
            <person name="Alverson A.J."/>
        </authorList>
    </citation>
    <scope>NUCLEOTIDE SEQUENCE [LARGE SCALE GENOMIC DNA]</scope>
    <source>
        <strain evidence="11 12">CCMP332</strain>
    </source>
</reference>
<dbReference type="PANTHER" id="PTHR45723">
    <property type="entry name" value="SERINE/THREONINE-PROTEIN KINASE RIO1"/>
    <property type="match status" value="1"/>
</dbReference>
<organism evidence="11 12">
    <name type="scientific">Cyclotella cryptica</name>
    <dbReference type="NCBI Taxonomy" id="29204"/>
    <lineage>
        <taxon>Eukaryota</taxon>
        <taxon>Sar</taxon>
        <taxon>Stramenopiles</taxon>
        <taxon>Ochrophyta</taxon>
        <taxon>Bacillariophyta</taxon>
        <taxon>Coscinodiscophyceae</taxon>
        <taxon>Thalassiosirophycidae</taxon>
        <taxon>Stephanodiscales</taxon>
        <taxon>Stephanodiscaceae</taxon>
        <taxon>Cyclotella</taxon>
    </lineage>
</organism>
<dbReference type="Pfam" id="PF01163">
    <property type="entry name" value="RIO1"/>
    <property type="match status" value="1"/>
</dbReference>
<evidence type="ECO:0000256" key="2">
    <source>
        <dbReference type="ARBA" id="ARBA00022527"/>
    </source>
</evidence>
<evidence type="ECO:0000313" key="11">
    <source>
        <dbReference type="EMBL" id="KAL3799565.1"/>
    </source>
</evidence>
<keyword evidence="4" id="KW-0547">Nucleotide-binding</keyword>
<dbReference type="Gene3D" id="3.30.200.20">
    <property type="entry name" value="Phosphorylase Kinase, domain 1"/>
    <property type="match status" value="1"/>
</dbReference>
<evidence type="ECO:0000259" key="10">
    <source>
        <dbReference type="SMART" id="SM00090"/>
    </source>
</evidence>
<keyword evidence="2" id="KW-0723">Serine/threonine-protein kinase</keyword>
<feature type="region of interest" description="Disordered" evidence="9">
    <location>
        <begin position="498"/>
        <end position="522"/>
    </location>
</feature>
<keyword evidence="3" id="KW-0808">Transferase</keyword>
<proteinExistence type="predicted"/>
<dbReference type="Proteomes" id="UP001516023">
    <property type="component" value="Unassembled WGS sequence"/>
</dbReference>
<dbReference type="AlphaFoldDB" id="A0ABD3QGN2"/>
<keyword evidence="5" id="KW-0418">Kinase</keyword>
<dbReference type="InterPro" id="IPR000687">
    <property type="entry name" value="RIO_kinase"/>
</dbReference>
<evidence type="ECO:0000256" key="7">
    <source>
        <dbReference type="ARBA" id="ARBA00047899"/>
    </source>
</evidence>
<accession>A0ABD3QGN2</accession>
<feature type="compositionally biased region" description="Polar residues" evidence="9">
    <location>
        <begin position="24"/>
        <end position="40"/>
    </location>
</feature>
<keyword evidence="12" id="KW-1185">Reference proteome</keyword>
<feature type="region of interest" description="Disordered" evidence="9">
    <location>
        <begin position="1"/>
        <end position="68"/>
    </location>
</feature>
<evidence type="ECO:0000256" key="8">
    <source>
        <dbReference type="ARBA" id="ARBA00048679"/>
    </source>
</evidence>
<protein>
    <recommendedName>
        <fullName evidence="1">non-specific serine/threonine protein kinase</fullName>
        <ecNumber evidence="1">2.7.11.1</ecNumber>
    </recommendedName>
</protein>
<evidence type="ECO:0000256" key="4">
    <source>
        <dbReference type="ARBA" id="ARBA00022741"/>
    </source>
</evidence>
<evidence type="ECO:0000256" key="1">
    <source>
        <dbReference type="ARBA" id="ARBA00012513"/>
    </source>
</evidence>
<gene>
    <name evidence="11" type="ORF">HJC23_008692</name>
</gene>
<feature type="compositionally biased region" description="Polar residues" evidence="9">
    <location>
        <begin position="96"/>
        <end position="105"/>
    </location>
</feature>